<reference evidence="3 4" key="1">
    <citation type="submission" date="2017-02" db="EMBL/GenBank/DDBJ databases">
        <title>Natronthermophilus aegyptiacus gen. nov.,sp. nov., an aerobic, extremely halophilic alkalithermophilic archaeon isolated from the athalassohaline Wadi An Natrun, Egypt.</title>
        <authorList>
            <person name="Zhao B."/>
        </authorList>
    </citation>
    <scope>NUCLEOTIDE SEQUENCE [LARGE SCALE GENOMIC DNA]</scope>
    <source>
        <strain evidence="3 4">CGMCC 1.3597</strain>
    </source>
</reference>
<gene>
    <name evidence="3" type="ORF">B2G88_03765</name>
</gene>
<dbReference type="InterPro" id="IPR055930">
    <property type="entry name" value="DUF7508"/>
</dbReference>
<keyword evidence="4" id="KW-1185">Reference proteome</keyword>
<sequence>MPLQKPWRDLERATVSSAPDRPGVYELGDSDGTVLAVGDGILRDELKSALAYGNGDRVRWEETHTREQARELAAEHRERLE</sequence>
<dbReference type="EMBL" id="MWPH01000001">
    <property type="protein sequence ID" value="OVE85938.1"/>
    <property type="molecule type" value="Genomic_DNA"/>
</dbReference>
<feature type="domain" description="DUF7508" evidence="2">
    <location>
        <begin position="1"/>
        <end position="79"/>
    </location>
</feature>
<accession>A0A202ECN0</accession>
<comment type="caution">
    <text evidence="3">The sequence shown here is derived from an EMBL/GenBank/DDBJ whole genome shotgun (WGS) entry which is preliminary data.</text>
</comment>
<organism evidence="3 4">
    <name type="scientific">Natronolimnobius baerhuensis</name>
    <dbReference type="NCBI Taxonomy" id="253108"/>
    <lineage>
        <taxon>Archaea</taxon>
        <taxon>Methanobacteriati</taxon>
        <taxon>Methanobacteriota</taxon>
        <taxon>Stenosarchaea group</taxon>
        <taxon>Halobacteria</taxon>
        <taxon>Halobacteriales</taxon>
        <taxon>Natrialbaceae</taxon>
        <taxon>Natronolimnobius</taxon>
    </lineage>
</organism>
<dbReference type="Proteomes" id="UP000196084">
    <property type="component" value="Unassembled WGS sequence"/>
</dbReference>
<name>A0A202ECN0_9EURY</name>
<dbReference type="AlphaFoldDB" id="A0A202ECN0"/>
<evidence type="ECO:0000259" key="2">
    <source>
        <dbReference type="Pfam" id="PF24348"/>
    </source>
</evidence>
<feature type="region of interest" description="Disordered" evidence="1">
    <location>
        <begin position="1"/>
        <end position="26"/>
    </location>
</feature>
<evidence type="ECO:0000313" key="4">
    <source>
        <dbReference type="Proteomes" id="UP000196084"/>
    </source>
</evidence>
<dbReference type="Pfam" id="PF24348">
    <property type="entry name" value="DUF7508"/>
    <property type="match status" value="1"/>
</dbReference>
<feature type="compositionally biased region" description="Basic and acidic residues" evidence="1">
    <location>
        <begin position="1"/>
        <end position="12"/>
    </location>
</feature>
<evidence type="ECO:0000313" key="3">
    <source>
        <dbReference type="EMBL" id="OVE85938.1"/>
    </source>
</evidence>
<dbReference type="RefSeq" id="WP_054862033.1">
    <property type="nucleotide sequence ID" value="NZ_MWPH01000001.1"/>
</dbReference>
<dbReference type="OrthoDB" id="103534at2157"/>
<proteinExistence type="predicted"/>
<protein>
    <recommendedName>
        <fullName evidence="2">DUF7508 domain-containing protein</fullName>
    </recommendedName>
</protein>
<evidence type="ECO:0000256" key="1">
    <source>
        <dbReference type="SAM" id="MobiDB-lite"/>
    </source>
</evidence>